<keyword evidence="3" id="KW-1185">Reference proteome</keyword>
<proteinExistence type="predicted"/>
<evidence type="ECO:0000313" key="2">
    <source>
        <dbReference type="EMBL" id="CAF0787908.1"/>
    </source>
</evidence>
<evidence type="ECO:0000256" key="1">
    <source>
        <dbReference type="SAM" id="MobiDB-lite"/>
    </source>
</evidence>
<protein>
    <submittedName>
        <fullName evidence="2">Uncharacterized protein</fullName>
    </submittedName>
</protein>
<comment type="caution">
    <text evidence="2">The sequence shown here is derived from an EMBL/GenBank/DDBJ whole genome shotgun (WGS) entry which is preliminary data.</text>
</comment>
<accession>A0A813RZY0</accession>
<reference evidence="2" key="1">
    <citation type="submission" date="2021-02" db="EMBL/GenBank/DDBJ databases">
        <authorList>
            <person name="Nowell W R."/>
        </authorList>
    </citation>
    <scope>NUCLEOTIDE SEQUENCE</scope>
    <source>
        <strain evidence="2">Ploen Becks lab</strain>
    </source>
</reference>
<dbReference type="Proteomes" id="UP000663879">
    <property type="component" value="Unassembled WGS sequence"/>
</dbReference>
<gene>
    <name evidence="2" type="ORF">OXX778_LOCUS5814</name>
</gene>
<evidence type="ECO:0000313" key="3">
    <source>
        <dbReference type="Proteomes" id="UP000663879"/>
    </source>
</evidence>
<dbReference type="AlphaFoldDB" id="A0A813RZY0"/>
<organism evidence="2 3">
    <name type="scientific">Brachionus calyciflorus</name>
    <dbReference type="NCBI Taxonomy" id="104777"/>
    <lineage>
        <taxon>Eukaryota</taxon>
        <taxon>Metazoa</taxon>
        <taxon>Spiralia</taxon>
        <taxon>Gnathifera</taxon>
        <taxon>Rotifera</taxon>
        <taxon>Eurotatoria</taxon>
        <taxon>Monogononta</taxon>
        <taxon>Pseudotrocha</taxon>
        <taxon>Ploima</taxon>
        <taxon>Brachionidae</taxon>
        <taxon>Brachionus</taxon>
    </lineage>
</organism>
<sequence length="136" mass="16025">MWNHFDKEGYPRTNNYLEGYNNKLSNHLSVPHSDIYKAISKFQEEESDASLKYYRALNNEKASPRKKLNVINDSILNIHRQMLRNDEISIDAYTKYIVMMFDVNSIDKNKKKNQEDLISTASEHDSIESELEEFSE</sequence>
<dbReference type="OrthoDB" id="9996546at2759"/>
<dbReference type="EMBL" id="CAJNOC010000654">
    <property type="protein sequence ID" value="CAF0787908.1"/>
    <property type="molecule type" value="Genomic_DNA"/>
</dbReference>
<name>A0A813RZY0_9BILA</name>
<feature type="region of interest" description="Disordered" evidence="1">
    <location>
        <begin position="117"/>
        <end position="136"/>
    </location>
</feature>